<dbReference type="EMBL" id="GL629997">
    <property type="protein sequence ID" value="EFW99126.1"/>
    <property type="molecule type" value="Genomic_DNA"/>
</dbReference>
<sequence length="965" mass="106917">MNSVKNGLDGLGDQKDGNITSSLFEKLPENKQCEEAHLRGKLTRGCRFQDLNEAHRNITGRNIPNSCSDSLSQSCSNSSESQDRASSNAESVDVGSVAYSDEVASHDIFDSSWSLVSDDREADLGCGPDGTPTSGLHGNSSDDVSLGQPETPDSMVERIYKLYQSHMDLSPTEDDKVETSTREYQERLSLHTPQAVPDREGATTRLGFHTYDTGRSISANTKGDCFSSEPKIVEDHGDPGDEYQPRDLASAHRENMLFPMPLRVQSIRGDNSPTSYKSGAIVSADGMTEDSDDDPFRYDKNPYKIFLQPSKEREVSAALKHIGSLDSHSRATLYSKDDGTTPAACQISLRPPPIPKEYREKHSRPESTLDGQCDRALTPEDADEFYDTSIIQPNWEVERGTYEVRVISKDEDSPQLPGRHNLKSVSDVPEGGRKGKHPPKTKTAVRTDVLYDAGRENTTGERDEWETVVTSAAGFGSVGQSSGLVAAVGPRLSANFHDFKITGSSLADVSDGSSFEDIPFDEYASTDRIVQPSSGQDEQSEESLRIHDLNGAKIPVIVPKQRVHRVNGLSQDPSLRFSPGPRSGSETAAALARAVPNPFRRLSTRRTHGFSSIPLQAMHTKSERSRARFDFRVSQASDCAGLCADTADVEGLKSDSDNGTASPDGRAAGSHADVDLRESGSSQSSSGTTHSFPFSLIPLPEAARLQAIKRTQELPELRRPTSRFPSIGTPIPAHRRMQQLSSQRHGIARGSTQTSNMGSSVPDTSWETVTPFDSSRSASQVLKSAATRLRLDNIVYRFEQRQQQQQKQVQRKLCPTPERRSNTPRLYPWDYQQQRISSRQWNGQPTLKKQGTDPELRDIVAHTSVNTDDLERTGVPTDPEAFISEEGRRRRRVWFAYMMAISVLLPFLSVMVHMGRLDCGLSWYTRGEVARLSRRQRRAILATMVLQFVLWPSVLIYVIWQQQQK</sequence>
<feature type="compositionally biased region" description="Basic and acidic residues" evidence="1">
    <location>
        <begin position="356"/>
        <end position="367"/>
    </location>
</feature>
<feature type="compositionally biased region" description="Low complexity" evidence="1">
    <location>
        <begin position="679"/>
        <end position="691"/>
    </location>
</feature>
<feature type="region of interest" description="Disordered" evidence="1">
    <location>
        <begin position="805"/>
        <end position="825"/>
    </location>
</feature>
<organism evidence="4">
    <name type="scientific">Grosmannia clavigera (strain kw1407 / UAMH 11150)</name>
    <name type="common">Blue stain fungus</name>
    <name type="synonym">Graphiocladiella clavigera</name>
    <dbReference type="NCBI Taxonomy" id="655863"/>
    <lineage>
        <taxon>Eukaryota</taxon>
        <taxon>Fungi</taxon>
        <taxon>Dikarya</taxon>
        <taxon>Ascomycota</taxon>
        <taxon>Pezizomycotina</taxon>
        <taxon>Sordariomycetes</taxon>
        <taxon>Sordariomycetidae</taxon>
        <taxon>Ophiostomatales</taxon>
        <taxon>Ophiostomataceae</taxon>
        <taxon>Leptographium</taxon>
    </lineage>
</organism>
<protein>
    <submittedName>
        <fullName evidence="3">Uncharacterized protein</fullName>
    </submittedName>
</protein>
<keyword evidence="4" id="KW-1185">Reference proteome</keyword>
<evidence type="ECO:0000313" key="3">
    <source>
        <dbReference type="EMBL" id="EFW99126.1"/>
    </source>
</evidence>
<proteinExistence type="predicted"/>
<dbReference type="InParanoid" id="F0XT31"/>
<feature type="region of interest" description="Disordered" evidence="1">
    <location>
        <begin position="336"/>
        <end position="373"/>
    </location>
</feature>
<keyword evidence="2" id="KW-0472">Membrane</keyword>
<reference evidence="3 4" key="1">
    <citation type="journal article" date="2011" name="Proc. Natl. Acad. Sci. U.S.A.">
        <title>Genome and transcriptome analyses of the mountain pine beetle-fungal symbiont Grosmannia clavigera, a lodgepole pine pathogen.</title>
        <authorList>
            <person name="DiGuistini S."/>
            <person name="Wang Y."/>
            <person name="Liao N.Y."/>
            <person name="Taylor G."/>
            <person name="Tanguay P."/>
            <person name="Feau N."/>
            <person name="Henrissat B."/>
            <person name="Chan S.K."/>
            <person name="Hesse-Orce U."/>
            <person name="Alamouti S.M."/>
            <person name="Tsui C.K.M."/>
            <person name="Docking R.T."/>
            <person name="Levasseur A."/>
            <person name="Haridas S."/>
            <person name="Robertson G."/>
            <person name="Birol I."/>
            <person name="Holt R.A."/>
            <person name="Marra M.A."/>
            <person name="Hamelin R.C."/>
            <person name="Hirst M."/>
            <person name="Jones S.J.M."/>
            <person name="Bohlmann J."/>
            <person name="Breuil C."/>
        </authorList>
    </citation>
    <scope>NUCLEOTIDE SEQUENCE [LARGE SCALE GENOMIC DNA]</scope>
    <source>
        <strain evidence="4">kw1407 / UAMH 11150</strain>
    </source>
</reference>
<feature type="compositionally biased region" description="Polar residues" evidence="1">
    <location>
        <begin position="131"/>
        <end position="143"/>
    </location>
</feature>
<feature type="region of interest" description="Disordered" evidence="1">
    <location>
        <begin position="652"/>
        <end position="693"/>
    </location>
</feature>
<feature type="region of interest" description="Disordered" evidence="1">
    <location>
        <begin position="120"/>
        <end position="150"/>
    </location>
</feature>
<feature type="region of interest" description="Disordered" evidence="1">
    <location>
        <begin position="221"/>
        <end position="240"/>
    </location>
</feature>
<name>F0XT31_GROCL</name>
<feature type="transmembrane region" description="Helical" evidence="2">
    <location>
        <begin position="938"/>
        <end position="960"/>
    </location>
</feature>
<dbReference type="eggNOG" id="ENOG502RAX3">
    <property type="taxonomic scope" value="Eukaryota"/>
</dbReference>
<evidence type="ECO:0000313" key="4">
    <source>
        <dbReference type="Proteomes" id="UP000007796"/>
    </source>
</evidence>
<accession>F0XT31</accession>
<dbReference type="AlphaFoldDB" id="F0XT31"/>
<dbReference type="RefSeq" id="XP_014168609.1">
    <property type="nucleotide sequence ID" value="XM_014313134.1"/>
</dbReference>
<evidence type="ECO:0000256" key="2">
    <source>
        <dbReference type="SAM" id="Phobius"/>
    </source>
</evidence>
<feature type="compositionally biased region" description="Low complexity" evidence="1">
    <location>
        <begin position="65"/>
        <end position="80"/>
    </location>
</feature>
<gene>
    <name evidence="3" type="ORF">CMQ_5547</name>
</gene>
<dbReference type="STRING" id="655863.F0XT31"/>
<feature type="region of interest" description="Disordered" evidence="1">
    <location>
        <begin position="409"/>
        <end position="441"/>
    </location>
</feature>
<evidence type="ECO:0000256" key="1">
    <source>
        <dbReference type="SAM" id="MobiDB-lite"/>
    </source>
</evidence>
<dbReference type="GeneID" id="25978881"/>
<feature type="region of interest" description="Disordered" evidence="1">
    <location>
        <begin position="58"/>
        <end position="93"/>
    </location>
</feature>
<dbReference type="Proteomes" id="UP000007796">
    <property type="component" value="Unassembled WGS sequence"/>
</dbReference>
<feature type="region of interest" description="Disordered" evidence="1">
    <location>
        <begin position="711"/>
        <end position="730"/>
    </location>
</feature>
<keyword evidence="2" id="KW-0812">Transmembrane</keyword>
<feature type="transmembrane region" description="Helical" evidence="2">
    <location>
        <begin position="894"/>
        <end position="917"/>
    </location>
</feature>
<dbReference type="HOGENOM" id="CLU_009807_0_0_1"/>
<feature type="compositionally biased region" description="Basic and acidic residues" evidence="1">
    <location>
        <begin position="231"/>
        <end position="240"/>
    </location>
</feature>
<keyword evidence="2" id="KW-1133">Transmembrane helix</keyword>
<dbReference type="OrthoDB" id="5353066at2759"/>